<organism evidence="1 2">
    <name type="scientific">Martelella alba</name>
    <dbReference type="NCBI Taxonomy" id="2590451"/>
    <lineage>
        <taxon>Bacteria</taxon>
        <taxon>Pseudomonadati</taxon>
        <taxon>Pseudomonadota</taxon>
        <taxon>Alphaproteobacteria</taxon>
        <taxon>Hyphomicrobiales</taxon>
        <taxon>Aurantimonadaceae</taxon>
        <taxon>Martelella</taxon>
    </lineage>
</organism>
<evidence type="ECO:0000313" key="1">
    <source>
        <dbReference type="EMBL" id="TPW29227.1"/>
    </source>
</evidence>
<accession>A0A506UBQ6</accession>
<dbReference type="InterPro" id="IPR009843">
    <property type="entry name" value="DUF1403"/>
</dbReference>
<proteinExistence type="predicted"/>
<sequence length="318" mass="33460">MPGPAKQGTETSDLPVPQIPGWAISRRNRESLADAAFAAGAALKCLDDLSVRAPVWAGCWRNRQALRCAAAAVRLAGRREDEAMLRDAVLLTPPDGDPGPAGAMVSGFAGLSARDSGIGAARVRNLAVALGLPSPQLIDAAIDLLDDALQSASAPPIAAAELVRRCYENHPEAEALAFGLADLVIANRLNWTHPVPLMMTARYGAAFRSGQGRGRIMPGDTGFAAAVAMAVVESADMALRLASTVARGADRLLAARRQVRTKGADRIYAMLLGQDAVPATVPASGLSRWASMRMFQRLEALGAVRELSGRSSFRIYGI</sequence>
<dbReference type="OrthoDB" id="7865302at2"/>
<protein>
    <submittedName>
        <fullName evidence="1">DUF1403 family protein</fullName>
    </submittedName>
</protein>
<evidence type="ECO:0000313" key="2">
    <source>
        <dbReference type="Proteomes" id="UP000318801"/>
    </source>
</evidence>
<dbReference type="Pfam" id="PF07183">
    <property type="entry name" value="DUF1403"/>
    <property type="match status" value="1"/>
</dbReference>
<dbReference type="AlphaFoldDB" id="A0A506UBQ6"/>
<keyword evidence="2" id="KW-1185">Reference proteome</keyword>
<reference evidence="1 2" key="1">
    <citation type="submission" date="2019-06" db="EMBL/GenBank/DDBJ databases">
        <authorList>
            <person name="Li M."/>
        </authorList>
    </citation>
    <scope>NUCLEOTIDE SEQUENCE [LARGE SCALE GENOMIC DNA]</scope>
    <source>
        <strain evidence="1 2">BGMRC2036</strain>
    </source>
</reference>
<dbReference type="EMBL" id="VHLG01000010">
    <property type="protein sequence ID" value="TPW29227.1"/>
    <property type="molecule type" value="Genomic_DNA"/>
</dbReference>
<dbReference type="Proteomes" id="UP000318801">
    <property type="component" value="Unassembled WGS sequence"/>
</dbReference>
<comment type="caution">
    <text evidence="1">The sequence shown here is derived from an EMBL/GenBank/DDBJ whole genome shotgun (WGS) entry which is preliminary data.</text>
</comment>
<name>A0A506UBQ6_9HYPH</name>
<gene>
    <name evidence="1" type="ORF">FJU08_15365</name>
</gene>